<proteinExistence type="predicted"/>
<organism evidence="1 2">
    <name type="scientific">Bradyrhizobium barranii</name>
    <dbReference type="NCBI Taxonomy" id="2992140"/>
    <lineage>
        <taxon>Bacteria</taxon>
        <taxon>Pseudomonadati</taxon>
        <taxon>Pseudomonadota</taxon>
        <taxon>Alphaproteobacteria</taxon>
        <taxon>Hyphomicrobiales</taxon>
        <taxon>Nitrobacteraceae</taxon>
        <taxon>Bradyrhizobium</taxon>
    </lineage>
</organism>
<evidence type="ECO:0000313" key="1">
    <source>
        <dbReference type="EMBL" id="UFW90489.1"/>
    </source>
</evidence>
<evidence type="ECO:0000313" key="2">
    <source>
        <dbReference type="Proteomes" id="UP001430990"/>
    </source>
</evidence>
<dbReference type="Proteomes" id="UP001430990">
    <property type="component" value="Chromosome"/>
</dbReference>
<protein>
    <submittedName>
        <fullName evidence="1">Uncharacterized protein</fullName>
    </submittedName>
</protein>
<gene>
    <name evidence="1" type="ORF">BjapCC829_18915</name>
</gene>
<sequence>MARKKQQASLSSSATYIVEIQDWDWSYSFGVNAARYDERPYSDYRHMLVTGKILLPTRLKTKADTAELTFMPDVQLFDFDPKHERKPQGVGYIELRYNRVTGGFSMAIDALHSVMQMLLAGRFKYLVLDGEAMRYRKARIRHYRFETKLDLADYPDD</sequence>
<name>A0ABY3QYG4_9BRAD</name>
<dbReference type="RefSeq" id="WP_231144664.1">
    <property type="nucleotide sequence ID" value="NZ_CP088100.1"/>
</dbReference>
<dbReference type="EMBL" id="CP088100">
    <property type="protein sequence ID" value="UFW90489.1"/>
    <property type="molecule type" value="Genomic_DNA"/>
</dbReference>
<keyword evidence="2" id="KW-1185">Reference proteome</keyword>
<accession>A0ABY3QYG4</accession>
<reference evidence="1" key="1">
    <citation type="submission" date="2021-11" db="EMBL/GenBank/DDBJ databases">
        <title>Australian commercial rhizobial inoculants.</title>
        <authorList>
            <person name="Kohlmeier M.G."/>
            <person name="O'Hara G.W."/>
            <person name="Colombi E."/>
            <person name="Ramsay J.P."/>
            <person name="Terpolilli J."/>
        </authorList>
    </citation>
    <scope>NUCLEOTIDE SEQUENCE</scope>
    <source>
        <strain evidence="1">CC829</strain>
    </source>
</reference>